<sequence>MIDDHRRHPHPDAGRPEHDDRDRHDTPALLEALDGRRPRRTPVWFMRQAGRSLPEYRALRQRAGVSMLDACLTPALAALATVQPVHRHGVDAAVLFSDIVVPLRLAGVGVRIETGTGPVIDAPVRGRRDVAALASRHLGDDEAGALGAQAVGDAVTMAVDELGSPSSPPRPGAAGGRIWGGDQARDRSSTARRLAGARESRGEAGWTPLIGFGGAPFTLAAYLVEGRPSRDHLAARTLMHSDPAAWDALMTWCATTTAAFMSLQVRAGASAVQLFDSWAGSLSPEDYREHVLPYSALVLEIVSRAVSPTTGRPAPVIHFGTGTARILPDMRRAGAQAVGVDDRTGLAEAITALDHDGQGPCPVQGNIDPALLAAPWEVLGEAVDACLEAGRRAPGHVVNLGHGVPPSTDPDVLTRVVARVHGSPGWERAAVDGWQSWDDWQDLEGAA</sequence>
<dbReference type="OrthoDB" id="9806656at2"/>
<dbReference type="InterPro" id="IPR000257">
    <property type="entry name" value="Uroporphyrinogen_deCOase"/>
</dbReference>
<dbReference type="GO" id="GO:0005829">
    <property type="term" value="C:cytosol"/>
    <property type="evidence" value="ECO:0007669"/>
    <property type="project" value="TreeGrafter"/>
</dbReference>
<feature type="domain" description="Uroporphyrinogen decarboxylase (URO-D)" evidence="8">
    <location>
        <begin position="42"/>
        <end position="51"/>
    </location>
</feature>
<evidence type="ECO:0000256" key="1">
    <source>
        <dbReference type="ARBA" id="ARBA00004804"/>
    </source>
</evidence>
<dbReference type="Gene3D" id="3.20.20.210">
    <property type="match status" value="1"/>
</dbReference>
<dbReference type="InterPro" id="IPR038071">
    <property type="entry name" value="UROD/MetE-like_sf"/>
</dbReference>
<dbReference type="SUPFAM" id="SSF51726">
    <property type="entry name" value="UROD/MetE-like"/>
    <property type="match status" value="1"/>
</dbReference>
<feature type="region of interest" description="Disordered" evidence="7">
    <location>
        <begin position="162"/>
        <end position="198"/>
    </location>
</feature>
<dbReference type="RefSeq" id="WP_126382887.1">
    <property type="nucleotide sequence ID" value="NZ_LR134350.1"/>
</dbReference>
<dbReference type="Pfam" id="PF01208">
    <property type="entry name" value="URO-D"/>
    <property type="match status" value="2"/>
</dbReference>
<feature type="region of interest" description="Disordered" evidence="7">
    <location>
        <begin position="1"/>
        <end position="24"/>
    </location>
</feature>
<accession>A0A3S4RXF3</accession>
<comment type="pathway">
    <text evidence="1">Porphyrin-containing compound metabolism; protoporphyrin-IX biosynthesis; coproporphyrinogen-III from 5-aminolevulinate: step 4/4.</text>
</comment>
<evidence type="ECO:0000256" key="4">
    <source>
        <dbReference type="ARBA" id="ARBA00022793"/>
    </source>
</evidence>
<keyword evidence="5 10" id="KW-0456">Lyase</keyword>
<dbReference type="KEGG" id="ahw:NCTC11636_01883"/>
<keyword evidence="11" id="KW-1185">Reference proteome</keyword>
<dbReference type="PROSITE" id="PS00906">
    <property type="entry name" value="UROD_1"/>
    <property type="match status" value="1"/>
</dbReference>
<proteinExistence type="inferred from homology"/>
<evidence type="ECO:0000259" key="9">
    <source>
        <dbReference type="PROSITE" id="PS00907"/>
    </source>
</evidence>
<dbReference type="GO" id="GO:0006782">
    <property type="term" value="P:protoporphyrinogen IX biosynthetic process"/>
    <property type="evidence" value="ECO:0007669"/>
    <property type="project" value="UniProtKB-UniPathway"/>
</dbReference>
<evidence type="ECO:0000256" key="3">
    <source>
        <dbReference type="ARBA" id="ARBA00012288"/>
    </source>
</evidence>
<keyword evidence="6" id="KW-0627">Porphyrin biosynthesis</keyword>
<comment type="similarity">
    <text evidence="2">Belongs to the uroporphyrinogen decarboxylase family.</text>
</comment>
<dbReference type="PANTHER" id="PTHR21091">
    <property type="entry name" value="METHYLTETRAHYDROFOLATE:HOMOCYSTEINE METHYLTRANSFERASE RELATED"/>
    <property type="match status" value="1"/>
</dbReference>
<evidence type="ECO:0000259" key="8">
    <source>
        <dbReference type="PROSITE" id="PS00906"/>
    </source>
</evidence>
<evidence type="ECO:0000256" key="7">
    <source>
        <dbReference type="SAM" id="MobiDB-lite"/>
    </source>
</evidence>
<dbReference type="InterPro" id="IPR006361">
    <property type="entry name" value="Uroporphyrinogen_deCO2ase_HemE"/>
</dbReference>
<gene>
    <name evidence="10" type="primary">hemE</name>
    <name evidence="10" type="ORF">NCTC11636_01883</name>
</gene>
<dbReference type="Proteomes" id="UP000266895">
    <property type="component" value="Chromosome"/>
</dbReference>
<dbReference type="PROSITE" id="PS00907">
    <property type="entry name" value="UROD_2"/>
    <property type="match status" value="1"/>
</dbReference>
<organism evidence="10 11">
    <name type="scientific">Actinomyces howellii</name>
    <dbReference type="NCBI Taxonomy" id="52771"/>
    <lineage>
        <taxon>Bacteria</taxon>
        <taxon>Bacillati</taxon>
        <taxon>Actinomycetota</taxon>
        <taxon>Actinomycetes</taxon>
        <taxon>Actinomycetales</taxon>
        <taxon>Actinomycetaceae</taxon>
        <taxon>Actinomyces</taxon>
    </lineage>
</organism>
<keyword evidence="4" id="KW-0210">Decarboxylase</keyword>
<dbReference type="AlphaFoldDB" id="A0A3S4RXF3"/>
<evidence type="ECO:0000256" key="2">
    <source>
        <dbReference type="ARBA" id="ARBA00009935"/>
    </source>
</evidence>
<dbReference type="EMBL" id="LR134350">
    <property type="protein sequence ID" value="VEG29110.1"/>
    <property type="molecule type" value="Genomic_DNA"/>
</dbReference>
<feature type="domain" description="Uroporphyrinogen decarboxylase (URO-D)" evidence="9">
    <location>
        <begin position="210"/>
        <end position="226"/>
    </location>
</feature>
<evidence type="ECO:0000256" key="5">
    <source>
        <dbReference type="ARBA" id="ARBA00023239"/>
    </source>
</evidence>
<evidence type="ECO:0000313" key="10">
    <source>
        <dbReference type="EMBL" id="VEG29110.1"/>
    </source>
</evidence>
<evidence type="ECO:0000313" key="11">
    <source>
        <dbReference type="Proteomes" id="UP000266895"/>
    </source>
</evidence>
<dbReference type="EC" id="4.1.1.37" evidence="3"/>
<evidence type="ECO:0000256" key="6">
    <source>
        <dbReference type="ARBA" id="ARBA00023244"/>
    </source>
</evidence>
<protein>
    <recommendedName>
        <fullName evidence="3">uroporphyrinogen decarboxylase</fullName>
        <ecNumber evidence="3">4.1.1.37</ecNumber>
    </recommendedName>
</protein>
<name>A0A3S4RXF3_9ACTO</name>
<dbReference type="CDD" id="cd00717">
    <property type="entry name" value="URO-D"/>
    <property type="match status" value="1"/>
</dbReference>
<dbReference type="UniPathway" id="UPA00251">
    <property type="reaction ID" value="UER00321"/>
</dbReference>
<reference evidence="10 11" key="1">
    <citation type="submission" date="2018-12" db="EMBL/GenBank/DDBJ databases">
        <authorList>
            <consortium name="Pathogen Informatics"/>
        </authorList>
    </citation>
    <scope>NUCLEOTIDE SEQUENCE [LARGE SCALE GENOMIC DNA]</scope>
    <source>
        <strain evidence="10 11">NCTC11636</strain>
    </source>
</reference>
<dbReference type="GO" id="GO:0004853">
    <property type="term" value="F:uroporphyrinogen decarboxylase activity"/>
    <property type="evidence" value="ECO:0007669"/>
    <property type="project" value="UniProtKB-EC"/>
</dbReference>
<dbReference type="PANTHER" id="PTHR21091:SF169">
    <property type="entry name" value="UROPORPHYRINOGEN DECARBOXYLASE"/>
    <property type="match status" value="1"/>
</dbReference>